<sequence>METMQEQYLKKNPKAAEPRRFSEGDYVLVLNLPRRKLEPKWIGPFTVRSAYHEFDSYQLALPSGQIWPVQVHGDRMRPIALDEEPDHLWYYKGIPGSQMEPEEPAEEHDLITDDDP</sequence>
<feature type="region of interest" description="Disordered" evidence="1">
    <location>
        <begin position="94"/>
        <end position="116"/>
    </location>
</feature>
<feature type="compositionally biased region" description="Basic and acidic residues" evidence="1">
    <location>
        <begin position="107"/>
        <end position="116"/>
    </location>
</feature>
<reference evidence="3" key="1">
    <citation type="journal article" date="2018" name="Nat. Microbiol.">
        <title>Leveraging single-cell genomics to expand the fungal tree of life.</title>
        <authorList>
            <person name="Ahrendt S.R."/>
            <person name="Quandt C.A."/>
            <person name="Ciobanu D."/>
            <person name="Clum A."/>
            <person name="Salamov A."/>
            <person name="Andreopoulos B."/>
            <person name="Cheng J.F."/>
            <person name="Woyke T."/>
            <person name="Pelin A."/>
            <person name="Henrissat B."/>
            <person name="Reynolds N.K."/>
            <person name="Benny G.L."/>
            <person name="Smith M.E."/>
            <person name="James T.Y."/>
            <person name="Grigoriev I.V."/>
        </authorList>
    </citation>
    <scope>NUCLEOTIDE SEQUENCE [LARGE SCALE GENOMIC DNA]</scope>
    <source>
        <strain evidence="3">ATCC 52028</strain>
    </source>
</reference>
<evidence type="ECO:0000313" key="3">
    <source>
        <dbReference type="Proteomes" id="UP000268535"/>
    </source>
</evidence>
<gene>
    <name evidence="2" type="ORF">CAUPRSCDRAFT_12702</name>
</gene>
<evidence type="ECO:0000256" key="1">
    <source>
        <dbReference type="SAM" id="MobiDB-lite"/>
    </source>
</evidence>
<dbReference type="AlphaFoldDB" id="A0A4P9WQY2"/>
<protein>
    <submittedName>
        <fullName evidence="2">Uncharacterized protein</fullName>
    </submittedName>
</protein>
<name>A0A4P9WQY2_9FUNG</name>
<proteinExistence type="predicted"/>
<organism evidence="2 3">
    <name type="scientific">Caulochytrium protostelioides</name>
    <dbReference type="NCBI Taxonomy" id="1555241"/>
    <lineage>
        <taxon>Eukaryota</taxon>
        <taxon>Fungi</taxon>
        <taxon>Fungi incertae sedis</taxon>
        <taxon>Chytridiomycota</taxon>
        <taxon>Chytridiomycota incertae sedis</taxon>
        <taxon>Chytridiomycetes</taxon>
        <taxon>Caulochytriales</taxon>
        <taxon>Caulochytriaceae</taxon>
        <taxon>Caulochytrium</taxon>
    </lineage>
</organism>
<accession>A0A4P9WQY2</accession>
<dbReference type="EMBL" id="ML011319">
    <property type="protein sequence ID" value="RKO95599.1"/>
    <property type="molecule type" value="Genomic_DNA"/>
</dbReference>
<dbReference type="Proteomes" id="UP000268535">
    <property type="component" value="Unassembled WGS sequence"/>
</dbReference>
<evidence type="ECO:0000313" key="2">
    <source>
        <dbReference type="EMBL" id="RKO95599.1"/>
    </source>
</evidence>